<reference evidence="5" key="1">
    <citation type="submission" date="2013-11" db="EMBL/GenBank/DDBJ databases">
        <title>Comparative genomics of Ignicoccus.</title>
        <authorList>
            <person name="Podar M."/>
        </authorList>
    </citation>
    <scope>NUCLEOTIDE SEQUENCE</scope>
    <source>
        <strain evidence="5">DSM 13166</strain>
    </source>
</reference>
<gene>
    <name evidence="5" type="ORF">IPA_02800</name>
</gene>
<dbReference type="InterPro" id="IPR006674">
    <property type="entry name" value="HD_domain"/>
</dbReference>
<dbReference type="EMBL" id="CP006868">
    <property type="protein sequence ID" value="UXD22237.1"/>
    <property type="molecule type" value="Genomic_DNA"/>
</dbReference>
<evidence type="ECO:0000256" key="2">
    <source>
        <dbReference type="ARBA" id="ARBA00022801"/>
    </source>
</evidence>
<keyword evidence="3" id="KW-0051">Antiviral defense</keyword>
<sequence>MCKEPLSFYDRSRSVEEPLYCHSALIVLMMNELFEKELRALSRKVKGIEKAAYLVAILHDIGKVGIRRDRGGKSTFPFHEALSAYMTYKWLKDDLLSLGIPEDLLGPTIYAVAMHHHAMRDAFDMEARNIGVFKIKGIASSRLAELFPSLKETEGKEVMANEVKNKVLDLAETLIASRLKREAFVLAGFVSVADSAAALLFRGKHYSDQEPIDSTAIPKKFIGRALEEKGVNLSEFLSRKVECDKVWKDALNLIKPSF</sequence>
<dbReference type="GO" id="GO:0051607">
    <property type="term" value="P:defense response to virus"/>
    <property type="evidence" value="ECO:0007669"/>
    <property type="project" value="UniProtKB-KW"/>
</dbReference>
<dbReference type="GO" id="GO:0016787">
    <property type="term" value="F:hydrolase activity"/>
    <property type="evidence" value="ECO:0007669"/>
    <property type="project" value="UniProtKB-KW"/>
</dbReference>
<dbReference type="InterPro" id="IPR003607">
    <property type="entry name" value="HD/PDEase_dom"/>
</dbReference>
<dbReference type="InterPro" id="IPR006483">
    <property type="entry name" value="CRISPR-assoc_Cas3_HD"/>
</dbReference>
<name>A0A977KAS9_9CREN</name>
<evidence type="ECO:0000259" key="4">
    <source>
        <dbReference type="PROSITE" id="PS51643"/>
    </source>
</evidence>
<dbReference type="CDD" id="cd09641">
    <property type="entry name" value="Cas3''_I"/>
    <property type="match status" value="1"/>
</dbReference>
<feature type="domain" description="HD Cas3-type" evidence="4">
    <location>
        <begin position="12"/>
        <end position="196"/>
    </location>
</feature>
<keyword evidence="2" id="KW-0378">Hydrolase</keyword>
<dbReference type="Pfam" id="PF01966">
    <property type="entry name" value="HD"/>
    <property type="match status" value="1"/>
</dbReference>
<protein>
    <recommendedName>
        <fullName evidence="4">HD Cas3-type domain-containing protein</fullName>
    </recommendedName>
</protein>
<evidence type="ECO:0000313" key="5">
    <source>
        <dbReference type="EMBL" id="UXD22237.1"/>
    </source>
</evidence>
<dbReference type="Proteomes" id="UP001063698">
    <property type="component" value="Chromosome"/>
</dbReference>
<dbReference type="SUPFAM" id="SSF109604">
    <property type="entry name" value="HD-domain/PDEase-like"/>
    <property type="match status" value="1"/>
</dbReference>
<dbReference type="PROSITE" id="PS51643">
    <property type="entry name" value="HD_CAS3"/>
    <property type="match status" value="1"/>
</dbReference>
<dbReference type="AlphaFoldDB" id="A0A977KAS9"/>
<dbReference type="InterPro" id="IPR038257">
    <property type="entry name" value="CRISPR-assoc_Cas3_HD_sf"/>
</dbReference>
<keyword evidence="6" id="KW-1185">Reference proteome</keyword>
<keyword evidence="1" id="KW-0479">Metal-binding</keyword>
<dbReference type="Gene3D" id="1.10.3210.30">
    <property type="match status" value="1"/>
</dbReference>
<dbReference type="GO" id="GO:0046872">
    <property type="term" value="F:metal ion binding"/>
    <property type="evidence" value="ECO:0007669"/>
    <property type="project" value="UniProtKB-KW"/>
</dbReference>
<dbReference type="KEGG" id="ipc:IPA_02800"/>
<dbReference type="SMART" id="SM00471">
    <property type="entry name" value="HDc"/>
    <property type="match status" value="1"/>
</dbReference>
<organism evidence="5 6">
    <name type="scientific">Ignicoccus pacificus DSM 13166</name>
    <dbReference type="NCBI Taxonomy" id="940294"/>
    <lineage>
        <taxon>Archaea</taxon>
        <taxon>Thermoproteota</taxon>
        <taxon>Thermoprotei</taxon>
        <taxon>Desulfurococcales</taxon>
        <taxon>Desulfurococcaceae</taxon>
        <taxon>Ignicoccus</taxon>
    </lineage>
</organism>
<evidence type="ECO:0000256" key="1">
    <source>
        <dbReference type="ARBA" id="ARBA00022723"/>
    </source>
</evidence>
<evidence type="ECO:0000256" key="3">
    <source>
        <dbReference type="ARBA" id="ARBA00023118"/>
    </source>
</evidence>
<proteinExistence type="predicted"/>
<accession>A0A977KAS9</accession>
<evidence type="ECO:0000313" key="6">
    <source>
        <dbReference type="Proteomes" id="UP001063698"/>
    </source>
</evidence>